<dbReference type="EMBL" id="CAJNNV010025466">
    <property type="protein sequence ID" value="CAE8614658.1"/>
    <property type="molecule type" value="Genomic_DNA"/>
</dbReference>
<evidence type="ECO:0000313" key="2">
    <source>
        <dbReference type="Proteomes" id="UP000654075"/>
    </source>
</evidence>
<comment type="caution">
    <text evidence="1">The sequence shown here is derived from an EMBL/GenBank/DDBJ whole genome shotgun (WGS) entry which is preliminary data.</text>
</comment>
<dbReference type="OrthoDB" id="410494at2759"/>
<gene>
    <name evidence="1" type="ORF">PGLA1383_LOCUS32380</name>
</gene>
<sequence length="120" mass="13857">MVKCEVCIIGLGVSSLPLVKELEKSGTDYRVVSSDAFGVWQKLDAAGENFDLVTTIESTNYSWWSYDYDFPFYTAKDRVCYFPVSGRLKHHLFVEFLLFFCAVYHWKIVHPEGILRQTEG</sequence>
<reference evidence="1" key="1">
    <citation type="submission" date="2021-02" db="EMBL/GenBank/DDBJ databases">
        <authorList>
            <person name="Dougan E. K."/>
            <person name="Rhodes N."/>
            <person name="Thang M."/>
            <person name="Chan C."/>
        </authorList>
    </citation>
    <scope>NUCLEOTIDE SEQUENCE</scope>
</reference>
<dbReference type="Proteomes" id="UP000654075">
    <property type="component" value="Unassembled WGS sequence"/>
</dbReference>
<organism evidence="1 2">
    <name type="scientific">Polarella glacialis</name>
    <name type="common">Dinoflagellate</name>
    <dbReference type="NCBI Taxonomy" id="89957"/>
    <lineage>
        <taxon>Eukaryota</taxon>
        <taxon>Sar</taxon>
        <taxon>Alveolata</taxon>
        <taxon>Dinophyceae</taxon>
        <taxon>Suessiales</taxon>
        <taxon>Suessiaceae</taxon>
        <taxon>Polarella</taxon>
    </lineage>
</organism>
<name>A0A813FQ78_POLGL</name>
<evidence type="ECO:0000313" key="1">
    <source>
        <dbReference type="EMBL" id="CAE8614658.1"/>
    </source>
</evidence>
<keyword evidence="2" id="KW-1185">Reference proteome</keyword>
<proteinExistence type="predicted"/>
<protein>
    <submittedName>
        <fullName evidence="1">Uncharacterized protein</fullName>
    </submittedName>
</protein>
<accession>A0A813FQ78</accession>
<dbReference type="AlphaFoldDB" id="A0A813FQ78"/>